<dbReference type="Proteomes" id="UP000077266">
    <property type="component" value="Unassembled WGS sequence"/>
</dbReference>
<proteinExistence type="predicted"/>
<gene>
    <name evidence="2" type="ORF">EXIGLDRAFT_172550</name>
</gene>
<reference evidence="2 3" key="1">
    <citation type="journal article" date="2016" name="Mol. Biol. Evol.">
        <title>Comparative Genomics of Early-Diverging Mushroom-Forming Fungi Provides Insights into the Origins of Lignocellulose Decay Capabilities.</title>
        <authorList>
            <person name="Nagy L.G."/>
            <person name="Riley R."/>
            <person name="Tritt A."/>
            <person name="Adam C."/>
            <person name="Daum C."/>
            <person name="Floudas D."/>
            <person name="Sun H."/>
            <person name="Yadav J.S."/>
            <person name="Pangilinan J."/>
            <person name="Larsson K.H."/>
            <person name="Matsuura K."/>
            <person name="Barry K."/>
            <person name="Labutti K."/>
            <person name="Kuo R."/>
            <person name="Ohm R.A."/>
            <person name="Bhattacharya S.S."/>
            <person name="Shirouzu T."/>
            <person name="Yoshinaga Y."/>
            <person name="Martin F.M."/>
            <person name="Grigoriev I.V."/>
            <person name="Hibbett D.S."/>
        </authorList>
    </citation>
    <scope>NUCLEOTIDE SEQUENCE [LARGE SCALE GENOMIC DNA]</scope>
    <source>
        <strain evidence="2 3">HHB12029</strain>
    </source>
</reference>
<evidence type="ECO:0000313" key="3">
    <source>
        <dbReference type="Proteomes" id="UP000077266"/>
    </source>
</evidence>
<keyword evidence="3" id="KW-1185">Reference proteome</keyword>
<feature type="compositionally biased region" description="Basic and acidic residues" evidence="1">
    <location>
        <begin position="214"/>
        <end position="224"/>
    </location>
</feature>
<dbReference type="EMBL" id="KV426094">
    <property type="protein sequence ID" value="KZV88671.1"/>
    <property type="molecule type" value="Genomic_DNA"/>
</dbReference>
<sequence>MPDALYTDSRVQTTFPDEYMRLLNPVCGGHALWSPRRSSSGGGALGDVGTIVNGAFYKEFNLFDGPMSHHAEDVSRGEPYSKSFMSSSRDSRIEFHIMGTTNIAPLPLETLAVRPQITLHEGKDGLAFLAPPMPTHWDTIHPTARTTVANWLAQQVQSDPVGFENRVVVTEVIRSSGYIGGLMLSQRREMSSSLTLDGPISASVGGSAGQHRSLCSERRAPRATRLDARKSGRISPYLDVLSCDHAAVVACAGKSKDRLGRLAHNPGRIRPFREPE</sequence>
<accession>A0A165FAD3</accession>
<evidence type="ECO:0000256" key="1">
    <source>
        <dbReference type="SAM" id="MobiDB-lite"/>
    </source>
</evidence>
<name>A0A165FAD3_EXIGL</name>
<organism evidence="2 3">
    <name type="scientific">Exidia glandulosa HHB12029</name>
    <dbReference type="NCBI Taxonomy" id="1314781"/>
    <lineage>
        <taxon>Eukaryota</taxon>
        <taxon>Fungi</taxon>
        <taxon>Dikarya</taxon>
        <taxon>Basidiomycota</taxon>
        <taxon>Agaricomycotina</taxon>
        <taxon>Agaricomycetes</taxon>
        <taxon>Auriculariales</taxon>
        <taxon>Exidiaceae</taxon>
        <taxon>Exidia</taxon>
    </lineage>
</organism>
<evidence type="ECO:0000313" key="2">
    <source>
        <dbReference type="EMBL" id="KZV88671.1"/>
    </source>
</evidence>
<dbReference type="InParanoid" id="A0A165FAD3"/>
<dbReference type="OrthoDB" id="3222453at2759"/>
<feature type="region of interest" description="Disordered" evidence="1">
    <location>
        <begin position="201"/>
        <end position="224"/>
    </location>
</feature>
<protein>
    <submittedName>
        <fullName evidence="2">Uncharacterized protein</fullName>
    </submittedName>
</protein>
<dbReference type="AlphaFoldDB" id="A0A165FAD3"/>